<evidence type="ECO:0000259" key="4">
    <source>
        <dbReference type="Pfam" id="PF00676"/>
    </source>
</evidence>
<keyword evidence="5" id="KW-0670">Pyruvate</keyword>
<protein>
    <submittedName>
        <fullName evidence="5">Pyruvate dehydrogenase E1 component subunit alpha</fullName>
    </submittedName>
</protein>
<dbReference type="Pfam" id="PF00676">
    <property type="entry name" value="E1_dh"/>
    <property type="match status" value="1"/>
</dbReference>
<dbReference type="GeneID" id="29776963"/>
<dbReference type="AlphaFoldDB" id="A0A151LJ15"/>
<accession>A0A151LJ15</accession>
<evidence type="ECO:0000313" key="5">
    <source>
        <dbReference type="EMBL" id="KYN98887.1"/>
    </source>
</evidence>
<dbReference type="RefSeq" id="XP_018641164.1">
    <property type="nucleotide sequence ID" value="XM_018786369.1"/>
</dbReference>
<dbReference type="CDD" id="cd02000">
    <property type="entry name" value="TPP_E1_PDC_ADC_BCADC"/>
    <property type="match status" value="1"/>
</dbReference>
<dbReference type="EMBL" id="LVLB01000012">
    <property type="protein sequence ID" value="KYN98887.1"/>
    <property type="molecule type" value="Genomic_DNA"/>
</dbReference>
<dbReference type="PANTHER" id="PTHR11516:SF60">
    <property type="entry name" value="PYRUVATE DEHYDROGENASE E1 COMPONENT SUBUNIT ALPHA"/>
    <property type="match status" value="1"/>
</dbReference>
<dbReference type="PANTHER" id="PTHR11516">
    <property type="entry name" value="PYRUVATE DEHYDROGENASE E1 COMPONENT, ALPHA SUBUNIT BACTERIAL AND ORGANELLAR"/>
    <property type="match status" value="1"/>
</dbReference>
<name>A0A151LJ15_9APIC</name>
<dbReference type="Gene3D" id="3.40.50.970">
    <property type="match status" value="1"/>
</dbReference>
<dbReference type="InterPro" id="IPR001017">
    <property type="entry name" value="DH_E1"/>
</dbReference>
<keyword evidence="2" id="KW-0560">Oxidoreductase</keyword>
<evidence type="ECO:0000313" key="6">
    <source>
        <dbReference type="Proteomes" id="UP000076004"/>
    </source>
</evidence>
<dbReference type="KEGG" id="pgab:PGSY75_1124500"/>
<sequence length="611" mass="71280">MLLVICFVFFWFIPYYCFNYILCVGNKNDMFFVKNKNIIYPYNDINRIRRNKGGNLKRKMVAENIQLRYMKSDINNNNVHKNNNIDHSNKYDYNLYLSCSNKKREKDVIKTLCAIKQDNVVIKNINEKEKERDIKKNDTDKIKSTNTNEHKNEDTNFVFSYDKKLNNYSEFNIYMENNNIEEYISDVNISTEEICNLYEDMYLGRLFENLVAKLYYNKRVNGFVHLYNGQEAVSTGIIKNLKNSDFVTSTYRDHVHALSKGVHANKILNELYGNYYGSTNKGKGGSMHIYSKENNFIGGFGFIGEQIPIAVGLAYSILYKNEFQYNLKNASFTSNTNTNTNNHIQDNINLIHMNNSQNIDVVVCFLGDGTTNIGQFFESLNLASSYNLPIIFVIENNNWAIGMESSRSSSDDLMNNYSKGKAFNIDTFKVDGNDVLSIYKLAKKKIQQIRNRTSGPVIIEAITYRAKGHSLADPDELRIKEEKTSWKKRDPILFLSTYMKKYNLVQESYFEQVKKKIQTLLQQAEVDAEQNSKKGENLDICNIIQQNIFAPSNFTPYQSEYQNYKQFDDISNDELKEYYQEVLKEIERKKQNKKIDPNDKFDQKKLPLIID</sequence>
<evidence type="ECO:0000256" key="1">
    <source>
        <dbReference type="ARBA" id="ARBA00001964"/>
    </source>
</evidence>
<feature type="domain" description="Dehydrogenase E1 component" evidence="4">
    <location>
        <begin position="201"/>
        <end position="532"/>
    </location>
</feature>
<dbReference type="SUPFAM" id="SSF52518">
    <property type="entry name" value="Thiamin diphosphate-binding fold (THDP-binding)"/>
    <property type="match status" value="1"/>
</dbReference>
<organism evidence="5 6">
    <name type="scientific">Plasmodium gaboni</name>
    <dbReference type="NCBI Taxonomy" id="647221"/>
    <lineage>
        <taxon>Eukaryota</taxon>
        <taxon>Sar</taxon>
        <taxon>Alveolata</taxon>
        <taxon>Apicomplexa</taxon>
        <taxon>Aconoidasida</taxon>
        <taxon>Haemosporida</taxon>
        <taxon>Plasmodiidae</taxon>
        <taxon>Plasmodium</taxon>
        <taxon>Plasmodium (Laverania)</taxon>
    </lineage>
</organism>
<reference evidence="5 6" key="1">
    <citation type="journal article" date="2016" name="Nat. Commun.">
        <title>Genomes of cryptic chimpanzee Plasmodium species reveal key evolutionary events leading to human malaria.</title>
        <authorList>
            <person name="Sundararaman S.A."/>
            <person name="Plenderleith L.J."/>
            <person name="Liu W."/>
            <person name="Loy D.E."/>
            <person name="Learn G.H."/>
            <person name="Li Y."/>
            <person name="Shaw K.S."/>
            <person name="Ayouba A."/>
            <person name="Peeters M."/>
            <person name="Speede S."/>
            <person name="Shaw G.M."/>
            <person name="Bushman F.D."/>
            <person name="Brisson D."/>
            <person name="Rayner J.C."/>
            <person name="Sharp P.M."/>
            <person name="Hahn B.H."/>
        </authorList>
    </citation>
    <scope>NUCLEOTIDE SEQUENCE [LARGE SCALE GENOMIC DNA]</scope>
    <source>
        <strain evidence="5 6">SY75</strain>
    </source>
</reference>
<dbReference type="GO" id="GO:0006086">
    <property type="term" value="P:pyruvate decarboxylation to acetyl-CoA"/>
    <property type="evidence" value="ECO:0007669"/>
    <property type="project" value="TreeGrafter"/>
</dbReference>
<dbReference type="VEuPathDB" id="PlasmoDB:PGSY75_1124500"/>
<comment type="caution">
    <text evidence="5">The sequence shown here is derived from an EMBL/GenBank/DDBJ whole genome shotgun (WGS) entry which is preliminary data.</text>
</comment>
<keyword evidence="3" id="KW-0786">Thiamine pyrophosphate</keyword>
<dbReference type="InterPro" id="IPR029061">
    <property type="entry name" value="THDP-binding"/>
</dbReference>
<dbReference type="InterPro" id="IPR050642">
    <property type="entry name" value="PDH_E1_Alpha_Subunit"/>
</dbReference>
<gene>
    <name evidence="5" type="ORF">PGSY75_1124500</name>
</gene>
<proteinExistence type="predicted"/>
<evidence type="ECO:0000256" key="3">
    <source>
        <dbReference type="ARBA" id="ARBA00023052"/>
    </source>
</evidence>
<dbReference type="Proteomes" id="UP000076004">
    <property type="component" value="Unassembled WGS sequence"/>
</dbReference>
<comment type="cofactor">
    <cofactor evidence="1">
        <name>thiamine diphosphate</name>
        <dbReference type="ChEBI" id="CHEBI:58937"/>
    </cofactor>
</comment>
<dbReference type="GO" id="GO:0004739">
    <property type="term" value="F:pyruvate dehydrogenase (acetyl-transferring) activity"/>
    <property type="evidence" value="ECO:0007669"/>
    <property type="project" value="TreeGrafter"/>
</dbReference>
<evidence type="ECO:0000256" key="2">
    <source>
        <dbReference type="ARBA" id="ARBA00023002"/>
    </source>
</evidence>
<dbReference type="VEuPathDB" id="PlasmoDB:PGABG01_1122400"/>